<evidence type="ECO:0000313" key="2">
    <source>
        <dbReference type="EMBL" id="NEH95156.1"/>
    </source>
</evidence>
<comment type="caution">
    <text evidence="2">The sequence shown here is derived from an EMBL/GenBank/DDBJ whole genome shotgun (WGS) entry which is preliminary data.</text>
</comment>
<organism evidence="2 3">
    <name type="scientific">Rhizobium laguerreae</name>
    <dbReference type="NCBI Taxonomy" id="1076926"/>
    <lineage>
        <taxon>Bacteria</taxon>
        <taxon>Pseudomonadati</taxon>
        <taxon>Pseudomonadota</taxon>
        <taxon>Alphaproteobacteria</taxon>
        <taxon>Hyphomicrobiales</taxon>
        <taxon>Rhizobiaceae</taxon>
        <taxon>Rhizobium/Agrobacterium group</taxon>
        <taxon>Rhizobium</taxon>
    </lineage>
</organism>
<accession>A0A6N9ZPH7</accession>
<evidence type="ECO:0000256" key="1">
    <source>
        <dbReference type="SAM" id="MobiDB-lite"/>
    </source>
</evidence>
<gene>
    <name evidence="2" type="ORF">GR206_29800</name>
</gene>
<dbReference type="Proteomes" id="UP000468864">
    <property type="component" value="Unassembled WGS sequence"/>
</dbReference>
<dbReference type="AlphaFoldDB" id="A0A6N9ZPH7"/>
<reference evidence="2 3" key="1">
    <citation type="submission" date="2019-12" db="EMBL/GenBank/DDBJ databases">
        <title>Rhizobium genotypes associated with high levels of biological nitrogen fixation by grain legumes in a temperate-maritime cropping system.</title>
        <authorList>
            <person name="Maluk M."/>
            <person name="Francesc Ferrando Molina F."/>
            <person name="Lopez Del Egido L."/>
            <person name="Lafos M."/>
            <person name="Langarica-Fuentes A."/>
            <person name="Gebre Yohannes G."/>
            <person name="Young M.W."/>
            <person name="Martin P."/>
            <person name="Gantlett R."/>
            <person name="Kenicer G."/>
            <person name="Hawes C."/>
            <person name="Begg G.S."/>
            <person name="Quilliam R.S."/>
            <person name="Squire G.R."/>
            <person name="Poole P.S."/>
            <person name="Young P.W."/>
            <person name="Iannetta P.M."/>
            <person name="James E.K."/>
        </authorList>
    </citation>
    <scope>NUCLEOTIDE SEQUENCE [LARGE SCALE GENOMIC DNA]</scope>
    <source>
        <strain evidence="2 3">JHI2449</strain>
    </source>
</reference>
<protein>
    <submittedName>
        <fullName evidence="2">Uncharacterized protein</fullName>
    </submittedName>
</protein>
<proteinExistence type="predicted"/>
<dbReference type="EMBL" id="WUEP01000032">
    <property type="protein sequence ID" value="NEH95156.1"/>
    <property type="molecule type" value="Genomic_DNA"/>
</dbReference>
<name>A0A6N9ZPH7_9HYPH</name>
<feature type="region of interest" description="Disordered" evidence="1">
    <location>
        <begin position="1"/>
        <end position="25"/>
    </location>
</feature>
<evidence type="ECO:0000313" key="3">
    <source>
        <dbReference type="Proteomes" id="UP000468864"/>
    </source>
</evidence>
<sequence>MGARIIQHGSVRSERNRGYSRAIPGKVRSGFPSGIAQKQKLRAVLRFHEKLNRSSA</sequence>